<organism evidence="2 3">
    <name type="scientific">Agrobacterium fabrum</name>
    <dbReference type="NCBI Taxonomy" id="1176649"/>
    <lineage>
        <taxon>Bacteria</taxon>
        <taxon>Pseudomonadati</taxon>
        <taxon>Pseudomonadota</taxon>
        <taxon>Alphaproteobacteria</taxon>
        <taxon>Hyphomicrobiales</taxon>
        <taxon>Rhizobiaceae</taxon>
        <taxon>Rhizobium/Agrobacterium group</taxon>
        <taxon>Agrobacterium</taxon>
        <taxon>Agrobacterium tumefaciens complex</taxon>
    </lineage>
</organism>
<sequence>MFDPTLIAKCADPDLKPAIVEKFIAEAGSPNPLMVAVKSGDRLILVPLPKTSEEAMAIVSKYVGNAVVRVGVTQYPAGIGVKDASELKPEIMDACENIRVGTALFAKVYRIVVKWYGSSPPEALDDAVFAWKTGYFEGKSVFLEPDPGKLDPGASARQTVDGADGPEVQATTKRTEASDQTDPSRADPRIDLSRINGTRSAYAE</sequence>
<comment type="caution">
    <text evidence="2">The sequence shown here is derived from an EMBL/GenBank/DDBJ whole genome shotgun (WGS) entry which is preliminary data.</text>
</comment>
<reference evidence="2 3" key="1">
    <citation type="submission" date="2016-10" db="EMBL/GenBank/DDBJ databases">
        <authorList>
            <person name="Varghese N."/>
            <person name="Submissions S."/>
        </authorList>
    </citation>
    <scope>NUCLEOTIDE SEQUENCE [LARGE SCALE GENOMIC DNA]</scope>
    <source>
        <strain evidence="2 3">PDC82</strain>
    </source>
</reference>
<evidence type="ECO:0000313" key="3">
    <source>
        <dbReference type="Proteomes" id="UP000198917"/>
    </source>
</evidence>
<dbReference type="Pfam" id="PF06871">
    <property type="entry name" value="TraH_2"/>
    <property type="match status" value="1"/>
</dbReference>
<gene>
    <name evidence="2" type="ORF">SAMN05428983_4537</name>
</gene>
<dbReference type="InterPro" id="IPR010680">
    <property type="entry name" value="TraH_2"/>
</dbReference>
<dbReference type="Proteomes" id="UP000198917">
    <property type="component" value="Unassembled WGS sequence"/>
</dbReference>
<evidence type="ECO:0000256" key="1">
    <source>
        <dbReference type="SAM" id="MobiDB-lite"/>
    </source>
</evidence>
<dbReference type="NCBIfam" id="NF010417">
    <property type="entry name" value="PRK13843.1"/>
    <property type="match status" value="1"/>
</dbReference>
<feature type="region of interest" description="Disordered" evidence="1">
    <location>
        <begin position="147"/>
        <end position="204"/>
    </location>
</feature>
<dbReference type="EMBL" id="FNEW01000007">
    <property type="protein sequence ID" value="SDK31486.1"/>
    <property type="molecule type" value="Genomic_DNA"/>
</dbReference>
<dbReference type="RefSeq" id="WP_047525436.1">
    <property type="nucleotide sequence ID" value="NZ_FNEW01000007.1"/>
</dbReference>
<feature type="compositionally biased region" description="Polar residues" evidence="1">
    <location>
        <begin position="195"/>
        <end position="204"/>
    </location>
</feature>
<protein>
    <submittedName>
        <fullName evidence="2">TraH_2 protein</fullName>
    </submittedName>
</protein>
<dbReference type="AlphaFoldDB" id="A0A7Z7FRX9"/>
<name>A0A7Z7FRX9_9HYPH</name>
<proteinExistence type="predicted"/>
<feature type="compositionally biased region" description="Basic and acidic residues" evidence="1">
    <location>
        <begin position="173"/>
        <end position="192"/>
    </location>
</feature>
<accession>A0A7Z7FRX9</accession>
<evidence type="ECO:0000313" key="2">
    <source>
        <dbReference type="EMBL" id="SDK31486.1"/>
    </source>
</evidence>